<keyword evidence="4" id="KW-1185">Reference proteome</keyword>
<reference evidence="3 4" key="1">
    <citation type="submission" date="2020-08" db="EMBL/GenBank/DDBJ databases">
        <title>Sequencing the genomes of 1000 actinobacteria strains.</title>
        <authorList>
            <person name="Klenk H.-P."/>
        </authorList>
    </citation>
    <scope>NUCLEOTIDE SEQUENCE [LARGE SCALE GENOMIC DNA]</scope>
    <source>
        <strain evidence="3 4">DSM 44936</strain>
    </source>
</reference>
<keyword evidence="2" id="KW-0472">Membrane</keyword>
<dbReference type="CDD" id="cd00865">
    <property type="entry name" value="PEBP_bact_arch"/>
    <property type="match status" value="1"/>
</dbReference>
<dbReference type="InterPro" id="IPR036610">
    <property type="entry name" value="PEBP-like_sf"/>
</dbReference>
<name>A0A7X0M7E4_9ACTN</name>
<dbReference type="PANTHER" id="PTHR30289">
    <property type="entry name" value="UNCHARACTERIZED PROTEIN YBCL-RELATED"/>
    <property type="match status" value="1"/>
</dbReference>
<dbReference type="PANTHER" id="PTHR30289:SF1">
    <property type="entry name" value="PEBP (PHOSPHATIDYLETHANOLAMINE-BINDING PROTEIN) FAMILY PROTEIN"/>
    <property type="match status" value="1"/>
</dbReference>
<dbReference type="InterPro" id="IPR005247">
    <property type="entry name" value="YbhB_YbcL/LppC-like"/>
</dbReference>
<proteinExistence type="inferred from homology"/>
<feature type="transmembrane region" description="Helical" evidence="2">
    <location>
        <begin position="21"/>
        <end position="43"/>
    </location>
</feature>
<sequence>MGQRRKSGLAGRTGRERRAAANAAVAAFAVLATMSAGCGIVGVGSPTDRPLDTLSVSSPRFRDEAPLPADYSCSGQEGNPPLRWSGVPQKQTKSIALVVDAYGPQGAAEVHWVLFNIDPRTTELAQDSVPRGAFQGQTSAGKVGYFPPCRRDDTYRFSVYALDSMLDLKEGAELRPTMERIASSTIARGRLSAAHIE</sequence>
<comment type="caution">
    <text evidence="3">The sequence shown here is derived from an EMBL/GenBank/DDBJ whole genome shotgun (WGS) entry which is preliminary data.</text>
</comment>
<evidence type="ECO:0008006" key="5">
    <source>
        <dbReference type="Google" id="ProtNLM"/>
    </source>
</evidence>
<dbReference type="InterPro" id="IPR008914">
    <property type="entry name" value="PEBP"/>
</dbReference>
<gene>
    <name evidence="3" type="ORF">BJ992_002192</name>
</gene>
<keyword evidence="2" id="KW-0812">Transmembrane</keyword>
<protein>
    <recommendedName>
        <fullName evidence="5">YbhB/YbcL family Raf kinase inhibitor-like protein</fullName>
    </recommendedName>
</protein>
<dbReference type="Proteomes" id="UP000555564">
    <property type="component" value="Unassembled WGS sequence"/>
</dbReference>
<keyword evidence="2" id="KW-1133">Transmembrane helix</keyword>
<evidence type="ECO:0000256" key="2">
    <source>
        <dbReference type="SAM" id="Phobius"/>
    </source>
</evidence>
<comment type="similarity">
    <text evidence="1">Belongs to the UPF0098 family.</text>
</comment>
<accession>A0A7X0M7E4</accession>
<dbReference type="Pfam" id="PF01161">
    <property type="entry name" value="PBP"/>
    <property type="match status" value="1"/>
</dbReference>
<dbReference type="EMBL" id="JACHIU010000001">
    <property type="protein sequence ID" value="MBB6472761.1"/>
    <property type="molecule type" value="Genomic_DNA"/>
</dbReference>
<dbReference type="AlphaFoldDB" id="A0A7X0M7E4"/>
<evidence type="ECO:0000256" key="1">
    <source>
        <dbReference type="ARBA" id="ARBA00007120"/>
    </source>
</evidence>
<evidence type="ECO:0000313" key="4">
    <source>
        <dbReference type="Proteomes" id="UP000555564"/>
    </source>
</evidence>
<dbReference type="RefSeq" id="WP_221474763.1">
    <property type="nucleotide sequence ID" value="NZ_BAAALO010000049.1"/>
</dbReference>
<dbReference type="SUPFAM" id="SSF49777">
    <property type="entry name" value="PEBP-like"/>
    <property type="match status" value="1"/>
</dbReference>
<organism evidence="3 4">
    <name type="scientific">Sphaerisporangium rubeum</name>
    <dbReference type="NCBI Taxonomy" id="321317"/>
    <lineage>
        <taxon>Bacteria</taxon>
        <taxon>Bacillati</taxon>
        <taxon>Actinomycetota</taxon>
        <taxon>Actinomycetes</taxon>
        <taxon>Streptosporangiales</taxon>
        <taxon>Streptosporangiaceae</taxon>
        <taxon>Sphaerisporangium</taxon>
    </lineage>
</organism>
<evidence type="ECO:0000313" key="3">
    <source>
        <dbReference type="EMBL" id="MBB6472761.1"/>
    </source>
</evidence>
<dbReference type="NCBIfam" id="TIGR00481">
    <property type="entry name" value="YbhB/YbcL family Raf kinase inhibitor-like protein"/>
    <property type="match status" value="1"/>
</dbReference>
<dbReference type="Gene3D" id="3.90.280.10">
    <property type="entry name" value="PEBP-like"/>
    <property type="match status" value="1"/>
</dbReference>